<dbReference type="Proteomes" id="UP001597199">
    <property type="component" value="Unassembled WGS sequence"/>
</dbReference>
<proteinExistence type="predicted"/>
<dbReference type="InterPro" id="IPR029064">
    <property type="entry name" value="Ribosomal_eL30-like_sf"/>
</dbReference>
<evidence type="ECO:0000313" key="3">
    <source>
        <dbReference type="Proteomes" id="UP001597199"/>
    </source>
</evidence>
<name>A0ABW4BF76_9LACO</name>
<accession>A0ABW4BF76</accession>
<evidence type="ECO:0000259" key="1">
    <source>
        <dbReference type="Pfam" id="PF01248"/>
    </source>
</evidence>
<dbReference type="Pfam" id="PF01248">
    <property type="entry name" value="Ribosomal_L7Ae"/>
    <property type="match status" value="1"/>
</dbReference>
<keyword evidence="3" id="KW-1185">Reference proteome</keyword>
<reference evidence="3" key="1">
    <citation type="journal article" date="2019" name="Int. J. Syst. Evol. Microbiol.">
        <title>The Global Catalogue of Microorganisms (GCM) 10K type strain sequencing project: providing services to taxonomists for standard genome sequencing and annotation.</title>
        <authorList>
            <consortium name="The Broad Institute Genomics Platform"/>
            <consortium name="The Broad Institute Genome Sequencing Center for Infectious Disease"/>
            <person name="Wu L."/>
            <person name="Ma J."/>
        </authorList>
    </citation>
    <scope>NUCLEOTIDE SEQUENCE [LARGE SCALE GENOMIC DNA]</scope>
    <source>
        <strain evidence="3">CCM 9110</strain>
    </source>
</reference>
<protein>
    <submittedName>
        <fullName evidence="2">YlxQ-related RNA-binding protein</fullName>
    </submittedName>
</protein>
<evidence type="ECO:0000313" key="2">
    <source>
        <dbReference type="EMBL" id="MFD1399154.1"/>
    </source>
</evidence>
<dbReference type="EMBL" id="JBHTOA010000031">
    <property type="protein sequence ID" value="MFD1399154.1"/>
    <property type="molecule type" value="Genomic_DNA"/>
</dbReference>
<sequence>MNKQQALNLLGLAKRAGRLVTGEGFVLGAIRDQSAKLVLVASDASANTRKKFSDKSDFYAVPISFALSAEELTDAIGSQRSLIAVQDNGFAKKLLKLLT</sequence>
<feature type="domain" description="Ribosomal protein eL8/eL30/eS12/Gadd45" evidence="1">
    <location>
        <begin position="7"/>
        <end position="94"/>
    </location>
</feature>
<comment type="caution">
    <text evidence="2">The sequence shown here is derived from an EMBL/GenBank/DDBJ whole genome shotgun (WGS) entry which is preliminary data.</text>
</comment>
<dbReference type="NCBIfam" id="NF005585">
    <property type="entry name" value="PRK07283.1"/>
    <property type="match status" value="1"/>
</dbReference>
<gene>
    <name evidence="2" type="ORF">ACFQ41_07510</name>
</gene>
<dbReference type="InterPro" id="IPR004038">
    <property type="entry name" value="Ribosomal_eL8/eL30/eS12/Gad45"/>
</dbReference>
<dbReference type="SUPFAM" id="SSF55315">
    <property type="entry name" value="L30e-like"/>
    <property type="match status" value="1"/>
</dbReference>
<organism evidence="2 3">
    <name type="scientific">Lacticaseibacillus suilingensis</name>
    <dbReference type="NCBI Taxonomy" id="2799577"/>
    <lineage>
        <taxon>Bacteria</taxon>
        <taxon>Bacillati</taxon>
        <taxon>Bacillota</taxon>
        <taxon>Bacilli</taxon>
        <taxon>Lactobacillales</taxon>
        <taxon>Lactobacillaceae</taxon>
        <taxon>Lacticaseibacillus</taxon>
    </lineage>
</organism>
<dbReference type="Gene3D" id="3.30.1330.30">
    <property type="match status" value="1"/>
</dbReference>
<dbReference type="RefSeq" id="WP_204118014.1">
    <property type="nucleotide sequence ID" value="NZ_BOLV01000002.1"/>
</dbReference>